<evidence type="ECO:0000313" key="1">
    <source>
        <dbReference type="EMBL" id="QLD24308.1"/>
    </source>
</evidence>
<dbReference type="KEGG" id="mcab:HXZ27_08855"/>
<protein>
    <submittedName>
        <fullName evidence="1">Alpha/beta hydrolase</fullName>
    </submittedName>
</protein>
<organism evidence="1 2">
    <name type="scientific">Micromonospora carbonacea</name>
    <dbReference type="NCBI Taxonomy" id="47853"/>
    <lineage>
        <taxon>Bacteria</taxon>
        <taxon>Bacillati</taxon>
        <taxon>Actinomycetota</taxon>
        <taxon>Actinomycetes</taxon>
        <taxon>Micromonosporales</taxon>
        <taxon>Micromonosporaceae</taxon>
        <taxon>Micromonospora</taxon>
    </lineage>
</organism>
<accession>A0A7H8XIH1</accession>
<dbReference type="EMBL" id="CP058322">
    <property type="protein sequence ID" value="QLD24308.1"/>
    <property type="molecule type" value="Genomic_DNA"/>
</dbReference>
<dbReference type="Gene3D" id="3.40.50.1820">
    <property type="entry name" value="alpha/beta hydrolase"/>
    <property type="match status" value="1"/>
</dbReference>
<dbReference type="Pfam" id="PF06821">
    <property type="entry name" value="Ser_hydrolase"/>
    <property type="match status" value="1"/>
</dbReference>
<name>A0A7H8XIH1_9ACTN</name>
<sequence>MTRVLLVPGRNDPLPEHWQEWLARRDPARRMVRHATGGRYVADERVAALAAALDGVTEPTVLVAHSAGCLTVALWAASAGPGPVRGALLVTPPDIVEPWTDGKSALPALPDAPLPFPSILAASRTDPMMTYDRAAHWAGRWGAELVDLGDAGHLTTADGYGPWPLAEHLIARLAPRR</sequence>
<dbReference type="AlphaFoldDB" id="A0A7H8XIH1"/>
<dbReference type="GO" id="GO:0016787">
    <property type="term" value="F:hydrolase activity"/>
    <property type="evidence" value="ECO:0007669"/>
    <property type="project" value="UniProtKB-KW"/>
</dbReference>
<dbReference type="InterPro" id="IPR010662">
    <property type="entry name" value="RBBP9/YdeN"/>
</dbReference>
<keyword evidence="1" id="KW-0378">Hydrolase</keyword>
<dbReference type="SUPFAM" id="SSF53474">
    <property type="entry name" value="alpha/beta-Hydrolases"/>
    <property type="match status" value="1"/>
</dbReference>
<dbReference type="InterPro" id="IPR029058">
    <property type="entry name" value="AB_hydrolase_fold"/>
</dbReference>
<proteinExistence type="predicted"/>
<dbReference type="Proteomes" id="UP000509335">
    <property type="component" value="Chromosome"/>
</dbReference>
<reference evidence="1 2" key="1">
    <citation type="submission" date="2020-07" db="EMBL/GenBank/DDBJ databases">
        <title>A bifunctional nitrone conjugated secondary metabolite targeting the ribosome.</title>
        <authorList>
            <person name="Limbrick E.M."/>
            <person name="Graf M."/>
            <person name="Derewacz D.K."/>
            <person name="Nguyen F."/>
            <person name="Spraggins J.M."/>
            <person name="Wieland M."/>
            <person name="Ynigez-Gutierrez A.E."/>
            <person name="Reisman B.J."/>
            <person name="Zinshteyn B."/>
            <person name="McCulloch K."/>
            <person name="Iverson T.M."/>
            <person name="Green R."/>
            <person name="Wilson D.N."/>
            <person name="Bachmann B.O."/>
        </authorList>
    </citation>
    <scope>NUCLEOTIDE SEQUENCE [LARGE SCALE GENOMIC DNA]</scope>
    <source>
        <strain evidence="2">aurantiaca</strain>
    </source>
</reference>
<gene>
    <name evidence="1" type="ORF">HXZ27_08855</name>
</gene>
<evidence type="ECO:0000313" key="2">
    <source>
        <dbReference type="Proteomes" id="UP000509335"/>
    </source>
</evidence>